<sequence length="448" mass="50113">MWYHNANKHLIVFHLILNCGKLTHGATASLDQPRYETDQASPARQGSSVWSTPLRPQVWPGFVHRADTLDRNSRQTYLPQGYALAVSGRYDQRSPRTYKAENEAIKYMSFDKDHPKDKFGTPDFDLHGARGGFLSGLQRAFGSSVRKMFDSVGLEEQAKKPPISFLQPLDHPKDKFGTPDFDLQGARGGFLSGLHRAFGSSVRKMFDSVGLEEQAKNPPISFLQPLARVTVSVDGSQVFGRSSVWKTALAASPMMSAYDALLQAKILYDFTHPENTTTNPFRVILEPSMKRQCYIVKQVGDVSTTPLFQWSLTVISRSKEARVTVSVDGSQVFGRSSVWKTALAASPMMSAYDALLQAKILYDFTHPENTTTNPFRVILEPSMKRQCYIVKQVGDVSTTPLFQWSLTVISRSKEVLISGPCVPSKKRVVVLPGFSIRLDYAPIPRFFF</sequence>
<dbReference type="InParanoid" id="A0A1S3IEG2"/>
<gene>
    <name evidence="3" type="primary">LOC106163253</name>
</gene>
<dbReference type="RefSeq" id="XP_013396246.1">
    <property type="nucleotide sequence ID" value="XM_013540792.1"/>
</dbReference>
<dbReference type="KEGG" id="lak:106163253"/>
<dbReference type="AlphaFoldDB" id="A0A1S3IEG2"/>
<name>A0A1S3IEG2_LINAN</name>
<reference evidence="3" key="1">
    <citation type="submission" date="2025-08" db="UniProtKB">
        <authorList>
            <consortium name="RefSeq"/>
        </authorList>
    </citation>
    <scope>IDENTIFICATION</scope>
    <source>
        <tissue evidence="3">Gonads</tissue>
    </source>
</reference>
<dbReference type="Proteomes" id="UP000085678">
    <property type="component" value="Unplaced"/>
</dbReference>
<keyword evidence="1" id="KW-0732">Signal</keyword>
<accession>A0A1S3IEG2</accession>
<feature type="signal peptide" evidence="1">
    <location>
        <begin position="1"/>
        <end position="25"/>
    </location>
</feature>
<evidence type="ECO:0000313" key="3">
    <source>
        <dbReference type="RefSeq" id="XP_013396246.1"/>
    </source>
</evidence>
<evidence type="ECO:0000313" key="2">
    <source>
        <dbReference type="Proteomes" id="UP000085678"/>
    </source>
</evidence>
<protein>
    <submittedName>
        <fullName evidence="3">Uncharacterized protein LOC106163253</fullName>
    </submittedName>
</protein>
<organism evidence="2 3">
    <name type="scientific">Lingula anatina</name>
    <name type="common">Brachiopod</name>
    <name type="synonym">Lingula unguis</name>
    <dbReference type="NCBI Taxonomy" id="7574"/>
    <lineage>
        <taxon>Eukaryota</taxon>
        <taxon>Metazoa</taxon>
        <taxon>Spiralia</taxon>
        <taxon>Lophotrochozoa</taxon>
        <taxon>Brachiopoda</taxon>
        <taxon>Linguliformea</taxon>
        <taxon>Lingulata</taxon>
        <taxon>Lingulida</taxon>
        <taxon>Linguloidea</taxon>
        <taxon>Lingulidae</taxon>
        <taxon>Lingula</taxon>
    </lineage>
</organism>
<evidence type="ECO:0000256" key="1">
    <source>
        <dbReference type="SAM" id="SignalP"/>
    </source>
</evidence>
<proteinExistence type="predicted"/>
<feature type="chain" id="PRO_5010193432" evidence="1">
    <location>
        <begin position="26"/>
        <end position="448"/>
    </location>
</feature>
<keyword evidence="2" id="KW-1185">Reference proteome</keyword>
<dbReference type="GeneID" id="106163253"/>